<evidence type="ECO:0000313" key="2">
    <source>
        <dbReference type="EMBL" id="PHH73371.1"/>
    </source>
</evidence>
<feature type="chain" id="PRO_5012609380" evidence="1">
    <location>
        <begin position="18"/>
        <end position="219"/>
    </location>
</feature>
<keyword evidence="1" id="KW-0732">Signal</keyword>
<dbReference type="EMBL" id="NJES01000348">
    <property type="protein sequence ID" value="PHH73371.1"/>
    <property type="molecule type" value="Genomic_DNA"/>
</dbReference>
<keyword evidence="3" id="KW-1185">Reference proteome</keyword>
<accession>A0A2C5Z2F6</accession>
<protein>
    <submittedName>
        <fullName evidence="2">Uncharacterized protein</fullName>
    </submittedName>
</protein>
<evidence type="ECO:0000313" key="3">
    <source>
        <dbReference type="Proteomes" id="UP000226431"/>
    </source>
</evidence>
<organism evidence="2 3">
    <name type="scientific">Ophiocordyceps camponoti-rufipedis</name>
    <dbReference type="NCBI Taxonomy" id="2004952"/>
    <lineage>
        <taxon>Eukaryota</taxon>
        <taxon>Fungi</taxon>
        <taxon>Dikarya</taxon>
        <taxon>Ascomycota</taxon>
        <taxon>Pezizomycotina</taxon>
        <taxon>Sordariomycetes</taxon>
        <taxon>Hypocreomycetidae</taxon>
        <taxon>Hypocreales</taxon>
        <taxon>Ophiocordycipitaceae</taxon>
        <taxon>Ophiocordyceps</taxon>
    </lineage>
</organism>
<proteinExistence type="predicted"/>
<reference evidence="2 3" key="1">
    <citation type="submission" date="2017-06" db="EMBL/GenBank/DDBJ databases">
        <title>Ant-infecting Ophiocordyceps genomes reveal a high diversity of potential behavioral manipulation genes and a possible major role for enterotoxins.</title>
        <authorList>
            <person name="De Bekker C."/>
            <person name="Evans H.C."/>
            <person name="Brachmann A."/>
            <person name="Hughes D.P."/>
        </authorList>
    </citation>
    <scope>NUCLEOTIDE SEQUENCE [LARGE SCALE GENOMIC DNA]</scope>
    <source>
        <strain evidence="2 3">Map16</strain>
    </source>
</reference>
<sequence>MLSKLAFSLAGLALVSARSMPISRQAVRYSQSQPISDELPLELVNKKTPLKQKTVESLAEDSQSTTDLIKAFIRAYLPSMSIERLNHTAAILEDVFQDIIMGPETTCLSCIIRNKCEMVGFHDPPGSYRKATSQFQTRCSQKNPKCSFKDIYKAVDKNEGFKAVDQSEGFKAVDKSEGFIHIEPLKLLDAKFPVVAEVVKSLESLGPTKRREHLPATLV</sequence>
<name>A0A2C5Z2F6_9HYPO</name>
<comment type="caution">
    <text evidence="2">The sequence shown here is derived from an EMBL/GenBank/DDBJ whole genome shotgun (WGS) entry which is preliminary data.</text>
</comment>
<feature type="signal peptide" evidence="1">
    <location>
        <begin position="1"/>
        <end position="17"/>
    </location>
</feature>
<dbReference type="Proteomes" id="UP000226431">
    <property type="component" value="Unassembled WGS sequence"/>
</dbReference>
<dbReference type="AlphaFoldDB" id="A0A2C5Z2F6"/>
<gene>
    <name evidence="2" type="ORF">CDD80_3854</name>
</gene>
<evidence type="ECO:0000256" key="1">
    <source>
        <dbReference type="SAM" id="SignalP"/>
    </source>
</evidence>